<evidence type="ECO:0000313" key="3">
    <source>
        <dbReference type="Proteomes" id="UP000598196"/>
    </source>
</evidence>
<evidence type="ECO:0000256" key="1">
    <source>
        <dbReference type="SAM" id="MobiDB-lite"/>
    </source>
</evidence>
<reference evidence="2 3" key="1">
    <citation type="journal article" date="2014" name="Int. J. Syst. Evol. Microbiol.">
        <title>Complete genome sequence of Corynebacterium casei LMG S-19264T (=DSM 44701T), isolated from a smear-ripened cheese.</title>
        <authorList>
            <consortium name="US DOE Joint Genome Institute (JGI-PGF)"/>
            <person name="Walter F."/>
            <person name="Albersmeier A."/>
            <person name="Kalinowski J."/>
            <person name="Ruckert C."/>
        </authorList>
    </citation>
    <scope>NUCLEOTIDE SEQUENCE [LARGE SCALE GENOMIC DNA]</scope>
    <source>
        <strain evidence="2 3">CGMCC 1.7029</strain>
    </source>
</reference>
<sequence length="542" mass="57511">MATDRRFRSLVILGALGFGLIPAAAVRAEGPLSAIDWLSESVALPRGATIVAPEPPPRKGRFPSSVPLPDKRSDEPAVTKSARPAEITASVLGKPSPDGAGLLSATRTGLPYRLWGLARTEDIARGISAERLDTLPALQGLMMTLLLAETEPPVDSGGRGILLLARIDKLLAMGALDQAMALTSVAGRPGPELFRRRFDISLLGGTEDFACEEMAAAPHLAPTIPARVFCLARAGDWQAAALTLDTAIALGQVKEDEQELLRRFLDPGLADGAEPLPAPATPTPLVWRMYEAIGEPLPTLGLPIAFSHADLRPQAGLKSQIEAAERLARVGAISPNLLLGLYTEQKSAASGGVWDRVDAFQRFDAAMASAEPARVSEALAPAWAAMTSVELEAPFAALYGARLSELPLSEDAARLAFRIGLLSTEYHEVATVRARSQPAPDPTESFLIGLATGDLAGRQPYDSMSRAISPAFTSPRITESAQALLDDRRTGEALLQAIDDVGRGVTGDPRGVTEGLSLLRRLGLEDVARRTALELLILERRG</sequence>
<dbReference type="AlphaFoldDB" id="A0A917YHX8"/>
<evidence type="ECO:0000313" key="2">
    <source>
        <dbReference type="EMBL" id="GGO24996.1"/>
    </source>
</evidence>
<dbReference type="Proteomes" id="UP000598196">
    <property type="component" value="Unassembled WGS sequence"/>
</dbReference>
<gene>
    <name evidence="2" type="ORF">GCM10010991_04150</name>
</gene>
<dbReference type="RefSeq" id="WP_146285795.1">
    <property type="nucleotide sequence ID" value="NZ_BMLP01000001.1"/>
</dbReference>
<protein>
    <submittedName>
        <fullName evidence="2">Uncharacterized protein</fullName>
    </submittedName>
</protein>
<organism evidence="2 3">
    <name type="scientific">Gemmobacter aquaticus</name>
    <dbReference type="NCBI Taxonomy" id="490185"/>
    <lineage>
        <taxon>Bacteria</taxon>
        <taxon>Pseudomonadati</taxon>
        <taxon>Pseudomonadota</taxon>
        <taxon>Alphaproteobacteria</taxon>
        <taxon>Rhodobacterales</taxon>
        <taxon>Paracoccaceae</taxon>
        <taxon>Gemmobacter</taxon>
    </lineage>
</organism>
<dbReference type="OrthoDB" id="7929427at2"/>
<comment type="caution">
    <text evidence="2">The sequence shown here is derived from an EMBL/GenBank/DDBJ whole genome shotgun (WGS) entry which is preliminary data.</text>
</comment>
<name>A0A917YHX8_9RHOB</name>
<dbReference type="EMBL" id="BMLP01000001">
    <property type="protein sequence ID" value="GGO24996.1"/>
    <property type="molecule type" value="Genomic_DNA"/>
</dbReference>
<feature type="region of interest" description="Disordered" evidence="1">
    <location>
        <begin position="51"/>
        <end position="82"/>
    </location>
</feature>
<keyword evidence="3" id="KW-1185">Reference proteome</keyword>
<accession>A0A917YHX8</accession>
<proteinExistence type="predicted"/>